<evidence type="ECO:0000256" key="5">
    <source>
        <dbReference type="ARBA" id="ARBA00023136"/>
    </source>
</evidence>
<feature type="transmembrane region" description="Helical" evidence="9">
    <location>
        <begin position="1051"/>
        <end position="1077"/>
    </location>
</feature>
<dbReference type="EMBL" id="DF237908">
    <property type="protein sequence ID" value="GAQ92259.1"/>
    <property type="molecule type" value="Genomic_DNA"/>
</dbReference>
<comment type="subcellular location">
    <subcellularLocation>
        <location evidence="1">Membrane</location>
        <topology evidence="1">Multi-pass membrane protein</topology>
    </subcellularLocation>
</comment>
<proteinExistence type="predicted"/>
<feature type="transmembrane region" description="Helical" evidence="9">
    <location>
        <begin position="100"/>
        <end position="119"/>
    </location>
</feature>
<dbReference type="Gene3D" id="2.60.40.420">
    <property type="entry name" value="Cupredoxins - blue copper proteins"/>
    <property type="match status" value="1"/>
</dbReference>
<dbReference type="InterPro" id="IPR013122">
    <property type="entry name" value="PKD1_2_channel"/>
</dbReference>
<dbReference type="InterPro" id="IPR000800">
    <property type="entry name" value="Notch_dom"/>
</dbReference>
<evidence type="ECO:0000256" key="8">
    <source>
        <dbReference type="SAM" id="MobiDB-lite"/>
    </source>
</evidence>
<feature type="transmembrane region" description="Helical" evidence="9">
    <location>
        <begin position="1167"/>
        <end position="1189"/>
    </location>
</feature>
<feature type="transmembrane region" description="Helical" evidence="9">
    <location>
        <begin position="1233"/>
        <end position="1255"/>
    </location>
</feature>
<feature type="compositionally biased region" description="Acidic residues" evidence="8">
    <location>
        <begin position="1443"/>
        <end position="1459"/>
    </location>
</feature>
<keyword evidence="7" id="KW-0325">Glycoprotein</keyword>
<keyword evidence="5 9" id="KW-0472">Membrane</keyword>
<dbReference type="SMART" id="SM00004">
    <property type="entry name" value="NL"/>
    <property type="match status" value="1"/>
</dbReference>
<feature type="region of interest" description="Disordered" evidence="8">
    <location>
        <begin position="1433"/>
        <end position="1476"/>
    </location>
</feature>
<dbReference type="GO" id="GO:0016020">
    <property type="term" value="C:membrane"/>
    <property type="evidence" value="ECO:0007669"/>
    <property type="project" value="UniProtKB-SubCell"/>
</dbReference>
<sequence>MATQIVVLKRKKKQKRREEEARLATKQGEAAPELPSFSNGRRPPAARPPAGLVSDTSDAEFPYGQLGLEDGLDAVEEQDRSVVSSVYDIIKEAKQRQTHYCNLLSFLVFTALYMTVLYMQQNSALVYQLTKASSAILPEGSSFTYANDFYAYINDTFVTTIWADPVCGDGVCDRPIEFNGFGRFGCTPDCGSMETVPVTVSFETDFKTARDQADADWNMCMTSPDHLCWFDTNQKFADRSGAYETTLNLPNGTWEVRLTAPGNGVSGKATTQIVDPLGAAQDIKLSSWGTCKPDAESDLVRCRSICAKSVGCAVDACSNVEDRSLAGLFVDCTGLCNANVTALDPYQNLNCLQIVSLANSSNHDSFLRTSGNTCTLDPIYVAANLDQAAVLPAHSQAPVKGTDLTGGRRRLTTSGRRLSQAGNGTELYWQQFGDGDIQRFRNLATALSRALNTWIIDSCLAKYYMPPATTGPKMLGFFCAYFGGPATLPGCSYTDLVTNTTLTSADVDALHAVLERRYGVGSPYNISQPEQIRFLAILVNALYETIGFTLSDADLVNVGNHLHETDAQIIQLEVNNCNRVNVVLPWKLDVHYVTNITAGDSIQFVWADALPHAVQGLNMQDSADIFNGFGTGRRIISTDSICSPETVGAGENGSFLSDPVPCIVRSNNVLKAAQTATSAFSVAQVFTEPGVYQYQDARYGSSMSGTVYVTPADGGLPRTVTPEDQRECAPGCAVRLLNNGRCGASRGCNSVVCAFDGGDCSCPDPATVLATTSTGSGTNNLCKCPPGQIRSDAGECCQAEAIGQDFHATFEVAILNDRESPFDPSNSTRTRYATNHNRIIGGLYMRQKRFGGELCNDKRFLSLFQYCTKGESIAPFGVDPVFVPLSSLFNPSQVAKIGDYYTPEEVTALGVPMGFYSEDSGSGDPGFPVVFDINLDQAGAQARLQMLVDGLFLDNATDTLLLHLVTYNGDSHFFVSTEVRLTFQRAGKIAVNTNINGVNVQPYRRPVDYFLACLEIIVACSIFFGAYKEILEAITIRRKKGTFWPYFAKAWNYIDLASLTLLVTAVVMRVIFVASLAPTFHARARYEIYESLTQTARFFQLKKDGSELHDFTLLLEKVHYLISYDAVYAGINGINIFFMILRILKHMHFQPRMGVLTRTLVEAGPDILNFFILWTIVFVGYSFMGHLVFGRSVDFFRSLGWSITSCFLLILGDTSFEYDLMTLQGWEFGAGQFFFWTFNWFIVFIIMNFLIAIAVDAFVDVKEKTESAPTMPEELAEYAYWYVQSIVKKRLSQKKLLKQLKVWRQKARLTTKAGDRKGMDVDTHDEEEAKDESELVLKLGGKNIDGESLQSIFERRCQDHDDPAGRPERIARQILVEYGDHVKKQVKHAKKPKKNAGLLELTGAVRNLDLRMRHMGDRLDAIHSDLAAGRLGRSVIPEGREDKDDDGMDDGVEGSDGTDCDYAGPTTQRNQLFEKQ</sequence>
<dbReference type="Pfam" id="PF08016">
    <property type="entry name" value="PKD_channel"/>
    <property type="match status" value="1"/>
</dbReference>
<feature type="compositionally biased region" description="Polar residues" evidence="8">
    <location>
        <begin position="1465"/>
        <end position="1476"/>
    </location>
</feature>
<evidence type="ECO:0000256" key="9">
    <source>
        <dbReference type="SAM" id="Phobius"/>
    </source>
</evidence>
<evidence type="ECO:0000256" key="6">
    <source>
        <dbReference type="ARBA" id="ARBA00023157"/>
    </source>
</evidence>
<dbReference type="PANTHER" id="PTHR10877:SF183">
    <property type="entry name" value="AT14535P-RELATED"/>
    <property type="match status" value="1"/>
</dbReference>
<dbReference type="InterPro" id="IPR008972">
    <property type="entry name" value="Cupredoxin"/>
</dbReference>
<organism evidence="11 12">
    <name type="scientific">Klebsormidium nitens</name>
    <name type="common">Green alga</name>
    <name type="synonym">Ulothrix nitens</name>
    <dbReference type="NCBI Taxonomy" id="105231"/>
    <lineage>
        <taxon>Eukaryota</taxon>
        <taxon>Viridiplantae</taxon>
        <taxon>Streptophyta</taxon>
        <taxon>Klebsormidiophyceae</taxon>
        <taxon>Klebsormidiales</taxon>
        <taxon>Klebsormidiaceae</taxon>
        <taxon>Klebsormidium</taxon>
    </lineage>
</organism>
<protein>
    <submittedName>
        <fullName evidence="11">Ca2+-modulated nonselective cation channel polycystin</fullName>
    </submittedName>
</protein>
<dbReference type="Proteomes" id="UP000054558">
    <property type="component" value="Unassembled WGS sequence"/>
</dbReference>
<dbReference type="Pfam" id="PF00066">
    <property type="entry name" value="Notch"/>
    <property type="match status" value="1"/>
</dbReference>
<accession>A0A1Y1IRX5</accession>
<keyword evidence="3" id="KW-0677">Repeat</keyword>
<dbReference type="OrthoDB" id="2017723at2759"/>
<dbReference type="PANTHER" id="PTHR10877">
    <property type="entry name" value="POLYCYSTIN FAMILY MEMBER"/>
    <property type="match status" value="1"/>
</dbReference>
<evidence type="ECO:0000256" key="4">
    <source>
        <dbReference type="ARBA" id="ARBA00022989"/>
    </source>
</evidence>
<dbReference type="InterPro" id="IPR051223">
    <property type="entry name" value="Polycystin"/>
</dbReference>
<evidence type="ECO:0000256" key="3">
    <source>
        <dbReference type="ARBA" id="ARBA00022737"/>
    </source>
</evidence>
<gene>
    <name evidence="11" type="ORF">KFL_009590010</name>
</gene>
<dbReference type="STRING" id="105231.A0A1Y1IRX5"/>
<feature type="transmembrane region" description="Helical" evidence="9">
    <location>
        <begin position="1009"/>
        <end position="1030"/>
    </location>
</feature>
<evidence type="ECO:0000256" key="1">
    <source>
        <dbReference type="ARBA" id="ARBA00004141"/>
    </source>
</evidence>
<keyword evidence="4 9" id="KW-1133">Transmembrane helix</keyword>
<feature type="domain" description="LNR" evidence="10">
    <location>
        <begin position="719"/>
        <end position="761"/>
    </location>
</feature>
<keyword evidence="2 9" id="KW-0812">Transmembrane</keyword>
<keyword evidence="12" id="KW-1185">Reference proteome</keyword>
<keyword evidence="6" id="KW-1015">Disulfide bond</keyword>
<evidence type="ECO:0000256" key="7">
    <source>
        <dbReference type="ARBA" id="ARBA00023180"/>
    </source>
</evidence>
<evidence type="ECO:0000313" key="11">
    <source>
        <dbReference type="EMBL" id="GAQ92259.1"/>
    </source>
</evidence>
<feature type="transmembrane region" description="Helical" evidence="9">
    <location>
        <begin position="1126"/>
        <end position="1144"/>
    </location>
</feature>
<reference evidence="11 12" key="1">
    <citation type="journal article" date="2014" name="Nat. Commun.">
        <title>Klebsormidium flaccidum genome reveals primary factors for plant terrestrial adaptation.</title>
        <authorList>
            <person name="Hori K."/>
            <person name="Maruyama F."/>
            <person name="Fujisawa T."/>
            <person name="Togashi T."/>
            <person name="Yamamoto N."/>
            <person name="Seo M."/>
            <person name="Sato S."/>
            <person name="Yamada T."/>
            <person name="Mori H."/>
            <person name="Tajima N."/>
            <person name="Moriyama T."/>
            <person name="Ikeuchi M."/>
            <person name="Watanabe M."/>
            <person name="Wada H."/>
            <person name="Kobayashi K."/>
            <person name="Saito M."/>
            <person name="Masuda T."/>
            <person name="Sasaki-Sekimoto Y."/>
            <person name="Mashiguchi K."/>
            <person name="Awai K."/>
            <person name="Shimojima M."/>
            <person name="Masuda S."/>
            <person name="Iwai M."/>
            <person name="Nobusawa T."/>
            <person name="Narise T."/>
            <person name="Kondo S."/>
            <person name="Saito H."/>
            <person name="Sato R."/>
            <person name="Murakawa M."/>
            <person name="Ihara Y."/>
            <person name="Oshima-Yamada Y."/>
            <person name="Ohtaka K."/>
            <person name="Satoh M."/>
            <person name="Sonobe K."/>
            <person name="Ishii M."/>
            <person name="Ohtani R."/>
            <person name="Kanamori-Sato M."/>
            <person name="Honoki R."/>
            <person name="Miyazaki D."/>
            <person name="Mochizuki H."/>
            <person name="Umetsu J."/>
            <person name="Higashi K."/>
            <person name="Shibata D."/>
            <person name="Kamiya Y."/>
            <person name="Sato N."/>
            <person name="Nakamura Y."/>
            <person name="Tabata S."/>
            <person name="Ida S."/>
            <person name="Kurokawa K."/>
            <person name="Ohta H."/>
        </authorList>
    </citation>
    <scope>NUCLEOTIDE SEQUENCE [LARGE SCALE GENOMIC DNA]</scope>
    <source>
        <strain evidence="11 12">NIES-2285</strain>
    </source>
</reference>
<evidence type="ECO:0000313" key="12">
    <source>
        <dbReference type="Proteomes" id="UP000054558"/>
    </source>
</evidence>
<dbReference type="Gene3D" id="1.10.287.70">
    <property type="match status" value="1"/>
</dbReference>
<name>A0A1Y1IRX5_KLENI</name>
<evidence type="ECO:0000256" key="2">
    <source>
        <dbReference type="ARBA" id="ARBA00022692"/>
    </source>
</evidence>
<evidence type="ECO:0000259" key="10">
    <source>
        <dbReference type="SMART" id="SM00004"/>
    </source>
</evidence>
<feature type="region of interest" description="Disordered" evidence="8">
    <location>
        <begin position="1"/>
        <end position="57"/>
    </location>
</feature>